<evidence type="ECO:0000256" key="6">
    <source>
        <dbReference type="ARBA" id="ARBA00023136"/>
    </source>
</evidence>
<evidence type="ECO:0000256" key="3">
    <source>
        <dbReference type="ARBA" id="ARBA00022692"/>
    </source>
</evidence>
<dbReference type="PANTHER" id="PTHR11003">
    <property type="entry name" value="POTASSIUM CHANNEL, SUBFAMILY K"/>
    <property type="match status" value="1"/>
</dbReference>
<feature type="transmembrane region" description="Helical" evidence="10">
    <location>
        <begin position="279"/>
        <end position="300"/>
    </location>
</feature>
<comment type="subcellular location">
    <subcellularLocation>
        <location evidence="1">Membrane</location>
        <topology evidence="1">Multi-pass membrane protein</topology>
    </subcellularLocation>
</comment>
<keyword evidence="7 8" id="KW-0407">Ion channel</keyword>
<dbReference type="PRINTS" id="PR01333">
    <property type="entry name" value="2POREKCHANEL"/>
</dbReference>
<dbReference type="RefSeq" id="XP_013771700.1">
    <property type="nucleotide sequence ID" value="XM_013916246.2"/>
</dbReference>
<gene>
    <name evidence="13" type="primary">LOC106456877</name>
</gene>
<sequence length="388" mass="43606">MTLERKRSSRRSRREGHHPTKKRRPANKCKTCCRKFTAFMFSHVGLCGLVIGYSIMGAFAFRALEAPYEEEKASEVIEMREQTVKRLWDITCNYNVLYRENWTRTVTSEIQDFQSALIAAVRDGYDGKGVEAGQQWSFSGAFLYSLTVITTIGYGNIAAKTNWGKVVTILYAIIGIPLMFLYLTNIGDLLAKSFKYLYRRLCGCKPEDGRRRRHHAEHYRVHHIVLQENAPNSHGSLDPTLPSKFATPQPTAEEVKMETIPDDLSEEGDYGKPRANVPITLCLALITGYICGGAFLFSLWEGWNYLDGAYFCFVTLSTIGFGDLVPGDTVVSDTTGSQEKLVICSLYVLGGMALIAMCFNLVQEEVIFKMRNLGKRLGIVNDSDDSDD</sequence>
<evidence type="ECO:0000256" key="5">
    <source>
        <dbReference type="ARBA" id="ARBA00023065"/>
    </source>
</evidence>
<keyword evidence="5 8" id="KW-0406">Ion transport</keyword>
<reference evidence="13" key="1">
    <citation type="submission" date="2025-08" db="UniProtKB">
        <authorList>
            <consortium name="RefSeq"/>
        </authorList>
    </citation>
    <scope>IDENTIFICATION</scope>
    <source>
        <tissue evidence="13">Muscle</tissue>
    </source>
</reference>
<feature type="transmembrane region" description="Helical" evidence="10">
    <location>
        <begin position="169"/>
        <end position="191"/>
    </location>
</feature>
<dbReference type="Gene3D" id="1.10.287.70">
    <property type="match status" value="1"/>
</dbReference>
<accession>A0ABM1AZI2</accession>
<feature type="compositionally biased region" description="Basic residues" evidence="9">
    <location>
        <begin position="7"/>
        <end position="25"/>
    </location>
</feature>
<dbReference type="InterPro" id="IPR013099">
    <property type="entry name" value="K_chnl_dom"/>
</dbReference>
<dbReference type="Proteomes" id="UP000694941">
    <property type="component" value="Unplaced"/>
</dbReference>
<evidence type="ECO:0000256" key="1">
    <source>
        <dbReference type="ARBA" id="ARBA00004141"/>
    </source>
</evidence>
<keyword evidence="2 8" id="KW-0813">Transport</keyword>
<evidence type="ECO:0000313" key="12">
    <source>
        <dbReference type="Proteomes" id="UP000694941"/>
    </source>
</evidence>
<feature type="domain" description="Potassium channel" evidence="11">
    <location>
        <begin position="133"/>
        <end position="191"/>
    </location>
</feature>
<feature type="domain" description="Potassium channel" evidence="11">
    <location>
        <begin position="285"/>
        <end position="364"/>
    </location>
</feature>
<evidence type="ECO:0000256" key="10">
    <source>
        <dbReference type="SAM" id="Phobius"/>
    </source>
</evidence>
<keyword evidence="3 8" id="KW-0812">Transmembrane</keyword>
<dbReference type="GeneID" id="106456877"/>
<evidence type="ECO:0000256" key="7">
    <source>
        <dbReference type="ARBA" id="ARBA00023303"/>
    </source>
</evidence>
<keyword evidence="6 10" id="KW-0472">Membrane</keyword>
<feature type="transmembrane region" description="Helical" evidence="10">
    <location>
        <begin position="340"/>
        <end position="362"/>
    </location>
</feature>
<dbReference type="PANTHER" id="PTHR11003:SF352">
    <property type="entry name" value="BCDNA.GH04802-RELATED"/>
    <property type="match status" value="1"/>
</dbReference>
<comment type="similarity">
    <text evidence="8">Belongs to the two pore domain potassium channel (TC 1.A.1.8) family.</text>
</comment>
<name>A0ABM1AZI2_LIMPO</name>
<protein>
    <submittedName>
        <fullName evidence="13">TWiK family of potassium channels protein 7-like</fullName>
    </submittedName>
</protein>
<organism evidence="12 13">
    <name type="scientific">Limulus polyphemus</name>
    <name type="common">Atlantic horseshoe crab</name>
    <dbReference type="NCBI Taxonomy" id="6850"/>
    <lineage>
        <taxon>Eukaryota</taxon>
        <taxon>Metazoa</taxon>
        <taxon>Ecdysozoa</taxon>
        <taxon>Arthropoda</taxon>
        <taxon>Chelicerata</taxon>
        <taxon>Merostomata</taxon>
        <taxon>Xiphosura</taxon>
        <taxon>Limulidae</taxon>
        <taxon>Limulus</taxon>
    </lineage>
</organism>
<dbReference type="InterPro" id="IPR003280">
    <property type="entry name" value="2pore_dom_K_chnl"/>
</dbReference>
<keyword evidence="4 10" id="KW-1133">Transmembrane helix</keyword>
<evidence type="ECO:0000259" key="11">
    <source>
        <dbReference type="Pfam" id="PF07885"/>
    </source>
</evidence>
<keyword evidence="12" id="KW-1185">Reference proteome</keyword>
<feature type="region of interest" description="Disordered" evidence="9">
    <location>
        <begin position="1"/>
        <end position="25"/>
    </location>
</feature>
<dbReference type="Pfam" id="PF07885">
    <property type="entry name" value="Ion_trans_2"/>
    <property type="match status" value="2"/>
</dbReference>
<evidence type="ECO:0000256" key="8">
    <source>
        <dbReference type="RuleBase" id="RU003857"/>
    </source>
</evidence>
<feature type="transmembrane region" description="Helical" evidence="10">
    <location>
        <begin position="38"/>
        <end position="61"/>
    </location>
</feature>
<dbReference type="SUPFAM" id="SSF81324">
    <property type="entry name" value="Voltage-gated potassium channels"/>
    <property type="match status" value="2"/>
</dbReference>
<evidence type="ECO:0000313" key="13">
    <source>
        <dbReference type="RefSeq" id="XP_013771700.1"/>
    </source>
</evidence>
<evidence type="ECO:0000256" key="2">
    <source>
        <dbReference type="ARBA" id="ARBA00022448"/>
    </source>
</evidence>
<evidence type="ECO:0000256" key="4">
    <source>
        <dbReference type="ARBA" id="ARBA00022989"/>
    </source>
</evidence>
<evidence type="ECO:0000256" key="9">
    <source>
        <dbReference type="SAM" id="MobiDB-lite"/>
    </source>
</evidence>
<proteinExistence type="inferred from homology"/>